<organism evidence="1 2">
    <name type="scientific">Bacillus cereus HuA4-10</name>
    <dbReference type="NCBI Taxonomy" id="1053206"/>
    <lineage>
        <taxon>Bacteria</taxon>
        <taxon>Bacillati</taxon>
        <taxon>Bacillota</taxon>
        <taxon>Bacilli</taxon>
        <taxon>Bacillales</taxon>
        <taxon>Bacillaceae</taxon>
        <taxon>Bacillus</taxon>
        <taxon>Bacillus cereus group</taxon>
    </lineage>
</organism>
<dbReference type="AlphaFoldDB" id="J8D5F3"/>
<comment type="caution">
    <text evidence="1">The sequence shown here is derived from an EMBL/GenBank/DDBJ whole genome shotgun (WGS) entry which is preliminary data.</text>
</comment>
<dbReference type="Proteomes" id="UP000006977">
    <property type="component" value="Unassembled WGS sequence"/>
</dbReference>
<reference evidence="1 2" key="1">
    <citation type="submission" date="2012-04" db="EMBL/GenBank/DDBJ databases">
        <title>The Genome Sequence of Bacillus cereus HuA4-10.</title>
        <authorList>
            <consortium name="The Broad Institute Genome Sequencing Platform"/>
            <consortium name="The Broad Institute Genome Sequencing Center for Infectious Disease"/>
            <person name="Feldgarden M."/>
            <person name="Van der Auwera G.A."/>
            <person name="Mahillon J."/>
            <person name="Duprez V."/>
            <person name="Timmery S."/>
            <person name="Mattelet C."/>
            <person name="Dierick K."/>
            <person name="Sun M."/>
            <person name="Yu Z."/>
            <person name="Zhu L."/>
            <person name="Hu X."/>
            <person name="Shank E.B."/>
            <person name="Swiecicka I."/>
            <person name="Hansen B.M."/>
            <person name="Andrup L."/>
            <person name="Young S.K."/>
            <person name="Zeng Q."/>
            <person name="Gargeya S."/>
            <person name="Fitzgerald M."/>
            <person name="Haas B."/>
            <person name="Abouelleil A."/>
            <person name="Alvarado L."/>
            <person name="Arachchi H.M."/>
            <person name="Berlin A."/>
            <person name="Chapman S.B."/>
            <person name="Goldberg J."/>
            <person name="Griggs A."/>
            <person name="Gujja S."/>
            <person name="Hansen M."/>
            <person name="Howarth C."/>
            <person name="Imamovic A."/>
            <person name="Larimer J."/>
            <person name="McCowen C."/>
            <person name="Montmayeur A."/>
            <person name="Murphy C."/>
            <person name="Neiman D."/>
            <person name="Pearson M."/>
            <person name="Priest M."/>
            <person name="Roberts A."/>
            <person name="Saif S."/>
            <person name="Shea T."/>
            <person name="Sisk P."/>
            <person name="Sykes S."/>
            <person name="Wortman J."/>
            <person name="Nusbaum C."/>
            <person name="Birren B."/>
        </authorList>
    </citation>
    <scope>NUCLEOTIDE SEQUENCE [LARGE SCALE GENOMIC DNA]</scope>
    <source>
        <strain evidence="1 2">HuA4-10</strain>
    </source>
</reference>
<protein>
    <submittedName>
        <fullName evidence="1">Uncharacterized protein</fullName>
    </submittedName>
</protein>
<sequence>MLLISAIKGKICLPFLFILNYNFTYLTIYKISKAFDKKAFVETVLNNGSLPMEGIVPFNFTTGTDEKDFGKVNGNFGGEFNYKWVKVIS</sequence>
<accession>J8D5F3</accession>
<proteinExistence type="predicted"/>
<dbReference type="PATRIC" id="fig|1053206.3.peg.5816"/>
<evidence type="ECO:0000313" key="2">
    <source>
        <dbReference type="Proteomes" id="UP000006977"/>
    </source>
</evidence>
<dbReference type="EMBL" id="AHEA01000057">
    <property type="protein sequence ID" value="EJQ71394.1"/>
    <property type="molecule type" value="Genomic_DNA"/>
</dbReference>
<evidence type="ECO:0000313" key="1">
    <source>
        <dbReference type="EMBL" id="EJQ71394.1"/>
    </source>
</evidence>
<gene>
    <name evidence="1" type="ORF">IGC_05677</name>
</gene>
<dbReference type="HOGENOM" id="CLU_2448393_0_0_9"/>
<name>J8D5F3_BACCE</name>